<dbReference type="Pfam" id="PF00106">
    <property type="entry name" value="adh_short"/>
    <property type="match status" value="1"/>
</dbReference>
<evidence type="ECO:0000313" key="5">
    <source>
        <dbReference type="Proteomes" id="UP000292372"/>
    </source>
</evidence>
<dbReference type="InterPro" id="IPR002347">
    <property type="entry name" value="SDR_fam"/>
</dbReference>
<comment type="similarity">
    <text evidence="1 3">Belongs to the short-chain dehydrogenases/reductases (SDR) family.</text>
</comment>
<dbReference type="CDD" id="cd05233">
    <property type="entry name" value="SDR_c"/>
    <property type="match status" value="1"/>
</dbReference>
<protein>
    <submittedName>
        <fullName evidence="4">SDR family oxidoreductase</fullName>
    </submittedName>
</protein>
<evidence type="ECO:0000256" key="3">
    <source>
        <dbReference type="RuleBase" id="RU000363"/>
    </source>
</evidence>
<evidence type="ECO:0000256" key="2">
    <source>
        <dbReference type="ARBA" id="ARBA00023002"/>
    </source>
</evidence>
<evidence type="ECO:0000313" key="4">
    <source>
        <dbReference type="EMBL" id="TBN17558.1"/>
    </source>
</evidence>
<dbReference type="InterPro" id="IPR036291">
    <property type="entry name" value="NAD(P)-bd_dom_sf"/>
</dbReference>
<comment type="caution">
    <text evidence="4">The sequence shown here is derived from an EMBL/GenBank/DDBJ whole genome shotgun (WGS) entry which is preliminary data.</text>
</comment>
<dbReference type="OrthoDB" id="9803333at2"/>
<dbReference type="PRINTS" id="PR00081">
    <property type="entry name" value="GDHRDH"/>
</dbReference>
<dbReference type="PROSITE" id="PS00061">
    <property type="entry name" value="ADH_SHORT"/>
    <property type="match status" value="1"/>
</dbReference>
<name>A0A4V2JB66_9FLAO</name>
<dbReference type="GO" id="GO:0016491">
    <property type="term" value="F:oxidoreductase activity"/>
    <property type="evidence" value="ECO:0007669"/>
    <property type="project" value="UniProtKB-KW"/>
</dbReference>
<dbReference type="SUPFAM" id="SSF51735">
    <property type="entry name" value="NAD(P)-binding Rossmann-fold domains"/>
    <property type="match status" value="1"/>
</dbReference>
<accession>A0A4V2JB66</accession>
<keyword evidence="2" id="KW-0560">Oxidoreductase</keyword>
<dbReference type="EMBL" id="SIRS01000002">
    <property type="protein sequence ID" value="TBN17558.1"/>
    <property type="molecule type" value="Genomic_DNA"/>
</dbReference>
<dbReference type="RefSeq" id="WP_130935849.1">
    <property type="nucleotide sequence ID" value="NZ_BMEE01000001.1"/>
</dbReference>
<dbReference type="AlphaFoldDB" id="A0A4V2JB66"/>
<dbReference type="Proteomes" id="UP000292372">
    <property type="component" value="Unassembled WGS sequence"/>
</dbReference>
<reference evidence="4 5" key="1">
    <citation type="journal article" date="2015" name="Int. J. Syst. Evol. Microbiol.">
        <title>Hyunsoonleella pacifica sp. nov., isolated from seawater of South Pacific Gyre.</title>
        <authorList>
            <person name="Gao X."/>
            <person name="Zhang Z."/>
            <person name="Dai X."/>
            <person name="Zhang X.H."/>
        </authorList>
    </citation>
    <scope>NUCLEOTIDE SEQUENCE [LARGE SCALE GENOMIC DNA]</scope>
    <source>
        <strain evidence="4 5">SW033</strain>
    </source>
</reference>
<dbReference type="PRINTS" id="PR00080">
    <property type="entry name" value="SDRFAMILY"/>
</dbReference>
<dbReference type="PANTHER" id="PTHR42901">
    <property type="entry name" value="ALCOHOL DEHYDROGENASE"/>
    <property type="match status" value="1"/>
</dbReference>
<keyword evidence="5" id="KW-1185">Reference proteome</keyword>
<proteinExistence type="inferred from homology"/>
<organism evidence="4 5">
    <name type="scientific">Hyunsoonleella pacifica</name>
    <dbReference type="NCBI Taxonomy" id="1080224"/>
    <lineage>
        <taxon>Bacteria</taxon>
        <taxon>Pseudomonadati</taxon>
        <taxon>Bacteroidota</taxon>
        <taxon>Flavobacteriia</taxon>
        <taxon>Flavobacteriales</taxon>
        <taxon>Flavobacteriaceae</taxon>
    </lineage>
</organism>
<gene>
    <name evidence="4" type="ORF">EYD46_04385</name>
</gene>
<dbReference type="PANTHER" id="PTHR42901:SF1">
    <property type="entry name" value="ALCOHOL DEHYDROGENASE"/>
    <property type="match status" value="1"/>
</dbReference>
<sequence length="234" mass="25740">MELKNKHVLITGGSSGIGKETARKLIEKEAKVVITGRNYDKLKKVADELGAIPIQFDISDLKSIPEKTKEAIDVLDGKIDILINNAGIGIFPLLGEITEQHLIDVYNTNVFGLILLTQEILPIFKKQNYGDIINIGSTASSKGFAKGSVYASSKFAVKGITQSWQAELRAYNIRVSLVNPSEVTTAFADPNRIVREEESNKLGAEDIAHTILSILEMRKKGFIPEVTIWATNPF</sequence>
<dbReference type="Gene3D" id="3.40.50.720">
    <property type="entry name" value="NAD(P)-binding Rossmann-like Domain"/>
    <property type="match status" value="1"/>
</dbReference>
<dbReference type="InterPro" id="IPR020904">
    <property type="entry name" value="Sc_DH/Rdtase_CS"/>
</dbReference>
<evidence type="ECO:0000256" key="1">
    <source>
        <dbReference type="ARBA" id="ARBA00006484"/>
    </source>
</evidence>